<organism evidence="2 3">
    <name type="scientific">Anaerovibrio slackiae</name>
    <dbReference type="NCBI Taxonomy" id="2652309"/>
    <lineage>
        <taxon>Bacteria</taxon>
        <taxon>Bacillati</taxon>
        <taxon>Bacillota</taxon>
        <taxon>Negativicutes</taxon>
        <taxon>Selenomonadales</taxon>
        <taxon>Selenomonadaceae</taxon>
        <taxon>Anaerovibrio</taxon>
    </lineage>
</organism>
<dbReference type="InterPro" id="IPR054297">
    <property type="entry name" value="DUF7033"/>
</dbReference>
<comment type="caution">
    <text evidence="2">The sequence shown here is derived from an EMBL/GenBank/DDBJ whole genome shotgun (WGS) entry which is preliminary data.</text>
</comment>
<dbReference type="Gene3D" id="3.20.20.370">
    <property type="entry name" value="Glycoside hydrolase/deacetylase"/>
    <property type="match status" value="1"/>
</dbReference>
<proteinExistence type="predicted"/>
<dbReference type="CDD" id="cd10931">
    <property type="entry name" value="CE4_u7"/>
    <property type="match status" value="1"/>
</dbReference>
<evidence type="ECO:0000313" key="2">
    <source>
        <dbReference type="EMBL" id="MSU09629.1"/>
    </source>
</evidence>
<feature type="domain" description="DUF7033" evidence="1">
    <location>
        <begin position="115"/>
        <end position="198"/>
    </location>
</feature>
<evidence type="ECO:0000259" key="1">
    <source>
        <dbReference type="Pfam" id="PF23019"/>
    </source>
</evidence>
<sequence>MMVVIHTKNNHIKDREYIYDVVFSYFWGLEYEIVYEERDNLALEVEGNYFFIDDSFFQMDESIWLKEESLPKQPLQKIELPDALKDAAVEKILPVIYGRQGIKDIFSEDGKMCFLDIFGSAFFMLTRYEEVVKDDKDEYDRFPAKASLAYQEGFLERPIINEYLEILWQWLKRFIPQIPRSSRTFNVMATHDIDNPFYSLCLNGLQKLKTLAGDLIKRHDICLFKRKFISFVDEKHDVFDNDLLNTFELIMDLSDKYGIKSNFYFMTAMHRSKIDGNYDIFYNPVVKIIKNIIARGHYIGIHPGYGSYNNINLVRDDTDKLRQMLEAESLQIEKFGGRQHYLSWRAPITWKAYEEANLEYDATLSYAEHIGFRCGICYEYPVYNVITQERYKLKEYPLEIMDCTLWYDDLMNLPMYDMLPRCTVLKEHCRKYDGTFVVLWHNSSFVEKWHVELYKQLLEF</sequence>
<dbReference type="GO" id="GO:0005975">
    <property type="term" value="P:carbohydrate metabolic process"/>
    <property type="evidence" value="ECO:0007669"/>
    <property type="project" value="InterPro"/>
</dbReference>
<dbReference type="GeneID" id="96779579"/>
<dbReference type="RefSeq" id="WP_154407797.1">
    <property type="nucleotide sequence ID" value="NZ_VUNR01000028.1"/>
</dbReference>
<dbReference type="InterPro" id="IPR011330">
    <property type="entry name" value="Glyco_hydro/deAcase_b/a-brl"/>
</dbReference>
<name>A0A6I2UIS6_9FIRM</name>
<evidence type="ECO:0000313" key="3">
    <source>
        <dbReference type="Proteomes" id="UP000433181"/>
    </source>
</evidence>
<dbReference type="Proteomes" id="UP000433181">
    <property type="component" value="Unassembled WGS sequence"/>
</dbReference>
<dbReference type="AlphaFoldDB" id="A0A6I2UIS6"/>
<keyword evidence="3" id="KW-1185">Reference proteome</keyword>
<dbReference type="SUPFAM" id="SSF88713">
    <property type="entry name" value="Glycoside hydrolase/deacetylase"/>
    <property type="match status" value="1"/>
</dbReference>
<dbReference type="Pfam" id="PF23019">
    <property type="entry name" value="DUF7033"/>
    <property type="match status" value="1"/>
</dbReference>
<accession>A0A6I2UIS6</accession>
<dbReference type="EMBL" id="VUNR01000028">
    <property type="protein sequence ID" value="MSU09629.1"/>
    <property type="molecule type" value="Genomic_DNA"/>
</dbReference>
<gene>
    <name evidence="2" type="ORF">FYJ84_11630</name>
</gene>
<reference evidence="2 3" key="1">
    <citation type="submission" date="2019-08" db="EMBL/GenBank/DDBJ databases">
        <title>In-depth cultivation of the pig gut microbiome towards novel bacterial diversity and tailored functional studies.</title>
        <authorList>
            <person name="Wylensek D."/>
            <person name="Hitch T.C.A."/>
            <person name="Clavel T."/>
        </authorList>
    </citation>
    <scope>NUCLEOTIDE SEQUENCE [LARGE SCALE GENOMIC DNA]</scope>
    <source>
        <strain evidence="2 3">WCA-693-APC-5D-A</strain>
    </source>
</reference>
<protein>
    <recommendedName>
        <fullName evidence="1">DUF7033 domain-containing protein</fullName>
    </recommendedName>
</protein>